<dbReference type="Proteomes" id="UP000547973">
    <property type="component" value="Unassembled WGS sequence"/>
</dbReference>
<dbReference type="EMBL" id="JACBZO010000001">
    <property type="protein sequence ID" value="NYI41847.1"/>
    <property type="molecule type" value="Genomic_DNA"/>
</dbReference>
<organism evidence="3 4">
    <name type="scientific">Demequina lutea</name>
    <dbReference type="NCBI Taxonomy" id="431489"/>
    <lineage>
        <taxon>Bacteria</taxon>
        <taxon>Bacillati</taxon>
        <taxon>Actinomycetota</taxon>
        <taxon>Actinomycetes</taxon>
        <taxon>Micrococcales</taxon>
        <taxon>Demequinaceae</taxon>
        <taxon>Demequina</taxon>
    </lineage>
</organism>
<keyword evidence="1" id="KW-0732">Signal</keyword>
<gene>
    <name evidence="3" type="ORF">BKA03_001966</name>
</gene>
<dbReference type="InterPro" id="IPR016047">
    <property type="entry name" value="M23ase_b-sheet_dom"/>
</dbReference>
<keyword evidence="3" id="KW-0378">Hydrolase</keyword>
<dbReference type="PANTHER" id="PTHR21666">
    <property type="entry name" value="PEPTIDASE-RELATED"/>
    <property type="match status" value="1"/>
</dbReference>
<protein>
    <submittedName>
        <fullName evidence="3">Murein DD-endopeptidase MepM/ murein hydrolase activator NlpD</fullName>
    </submittedName>
</protein>
<evidence type="ECO:0000313" key="3">
    <source>
        <dbReference type="EMBL" id="NYI41847.1"/>
    </source>
</evidence>
<evidence type="ECO:0000259" key="2">
    <source>
        <dbReference type="Pfam" id="PF01551"/>
    </source>
</evidence>
<dbReference type="PROSITE" id="PS51257">
    <property type="entry name" value="PROKAR_LIPOPROTEIN"/>
    <property type="match status" value="1"/>
</dbReference>
<dbReference type="RefSeq" id="WP_062075769.1">
    <property type="nucleotide sequence ID" value="NZ_BBRC01000013.1"/>
</dbReference>
<dbReference type="InterPro" id="IPR050570">
    <property type="entry name" value="Cell_wall_metabolism_enzyme"/>
</dbReference>
<dbReference type="SUPFAM" id="SSF51261">
    <property type="entry name" value="Duplicated hybrid motif"/>
    <property type="match status" value="1"/>
</dbReference>
<dbReference type="AlphaFoldDB" id="A0A7Y9ZAL2"/>
<dbReference type="Pfam" id="PF01551">
    <property type="entry name" value="Peptidase_M23"/>
    <property type="match status" value="1"/>
</dbReference>
<dbReference type="CDD" id="cd12797">
    <property type="entry name" value="M23_peptidase"/>
    <property type="match status" value="1"/>
</dbReference>
<name>A0A7Y9ZAL2_9MICO</name>
<evidence type="ECO:0000313" key="4">
    <source>
        <dbReference type="Proteomes" id="UP000547973"/>
    </source>
</evidence>
<dbReference type="InterPro" id="IPR011055">
    <property type="entry name" value="Dup_hybrid_motif"/>
</dbReference>
<comment type="caution">
    <text evidence="3">The sequence shown here is derived from an EMBL/GenBank/DDBJ whole genome shotgun (WGS) entry which is preliminary data.</text>
</comment>
<sequence>MRQARPTHRHAFLGALAVLAALSIGVLACAHPADAATRRVALSAPVAPFTVQRLASLPPQPWLAGHRGVDLAADTGERVTAPATGVVTYVGFVVDRPVVSIRHVQGLVSSFEPVDSTAVVGDIIARGQTIGTVADTPLHCVRRQCVHWGLRLNGTYVDPLDYLEGFGPVRLLPTDGD</sequence>
<accession>A0A7Y9ZAL2</accession>
<keyword evidence="4" id="KW-1185">Reference proteome</keyword>
<feature type="domain" description="M23ase beta-sheet core" evidence="2">
    <location>
        <begin position="65"/>
        <end position="159"/>
    </location>
</feature>
<dbReference type="PANTHER" id="PTHR21666:SF270">
    <property type="entry name" value="MUREIN HYDROLASE ACTIVATOR ENVC"/>
    <property type="match status" value="1"/>
</dbReference>
<reference evidence="3 4" key="1">
    <citation type="submission" date="2020-07" db="EMBL/GenBank/DDBJ databases">
        <title>Sequencing the genomes of 1000 actinobacteria strains.</title>
        <authorList>
            <person name="Klenk H.-P."/>
        </authorList>
    </citation>
    <scope>NUCLEOTIDE SEQUENCE [LARGE SCALE GENOMIC DNA]</scope>
    <source>
        <strain evidence="3 4">DSM 19970</strain>
    </source>
</reference>
<dbReference type="Gene3D" id="2.70.70.10">
    <property type="entry name" value="Glucose Permease (Domain IIA)"/>
    <property type="match status" value="1"/>
</dbReference>
<dbReference type="GO" id="GO:0004222">
    <property type="term" value="F:metalloendopeptidase activity"/>
    <property type="evidence" value="ECO:0007669"/>
    <property type="project" value="TreeGrafter"/>
</dbReference>
<evidence type="ECO:0000256" key="1">
    <source>
        <dbReference type="SAM" id="SignalP"/>
    </source>
</evidence>
<feature type="chain" id="PRO_5031299690" evidence="1">
    <location>
        <begin position="36"/>
        <end position="177"/>
    </location>
</feature>
<proteinExistence type="predicted"/>
<feature type="signal peptide" evidence="1">
    <location>
        <begin position="1"/>
        <end position="35"/>
    </location>
</feature>